<dbReference type="InterPro" id="IPR025746">
    <property type="entry name" value="PilX_N_dom"/>
</dbReference>
<evidence type="ECO:0000313" key="4">
    <source>
        <dbReference type="EMBL" id="MBR7746774.1"/>
    </source>
</evidence>
<name>A0A941DDL3_9BURK</name>
<dbReference type="AlphaFoldDB" id="A0A941DDL3"/>
<reference evidence="4 5" key="1">
    <citation type="submission" date="2021-04" db="EMBL/GenBank/DDBJ databases">
        <title>novel species isolated from subtropical streams in China.</title>
        <authorList>
            <person name="Lu H."/>
        </authorList>
    </citation>
    <scope>NUCLEOTIDE SEQUENCE [LARGE SCALE GENOMIC DNA]</scope>
    <source>
        <strain evidence="4 5">BYS107W</strain>
    </source>
</reference>
<gene>
    <name evidence="4" type="ORF">KDM92_09290</name>
</gene>
<evidence type="ECO:0008006" key="6">
    <source>
        <dbReference type="Google" id="ProtNLM"/>
    </source>
</evidence>
<feature type="domain" description="PilX/PilW C-terminal" evidence="2">
    <location>
        <begin position="95"/>
        <end position="178"/>
    </location>
</feature>
<dbReference type="RefSeq" id="WP_212684064.1">
    <property type="nucleotide sequence ID" value="NZ_JAGSPM010000004.1"/>
</dbReference>
<protein>
    <recommendedName>
        <fullName evidence="6">Type IV pilus assembly protein PilX</fullName>
    </recommendedName>
</protein>
<dbReference type="Proteomes" id="UP000680158">
    <property type="component" value="Unassembled WGS sequence"/>
</dbReference>
<dbReference type="EMBL" id="JAGSPM010000004">
    <property type="protein sequence ID" value="MBR7746774.1"/>
    <property type="molecule type" value="Genomic_DNA"/>
</dbReference>
<evidence type="ECO:0000256" key="1">
    <source>
        <dbReference type="SAM" id="Phobius"/>
    </source>
</evidence>
<dbReference type="InterPro" id="IPR025205">
    <property type="entry name" value="PilX/PilW_C"/>
</dbReference>
<feature type="transmembrane region" description="Helical" evidence="1">
    <location>
        <begin position="12"/>
        <end position="32"/>
    </location>
</feature>
<accession>A0A941DDL3</accession>
<evidence type="ECO:0000313" key="5">
    <source>
        <dbReference type="Proteomes" id="UP000680158"/>
    </source>
</evidence>
<keyword evidence="1" id="KW-1133">Transmembrane helix</keyword>
<sequence>MRNNFRAKQAGFVLAISMIFLIVMTMLAVTAIKKATMDEKVTGNLRAHDLAFHAAEKALRFCESNLELAVGSLKMCQLRVGSTIIVAPSTKQADMTDVTKNFPDQWNNPLNWKGGGPHNATTLVGVNMIANVVAQPQCMIERWEMPNERGRDFYPYVITARGVGSVDTAVVWLQEVIRCGNN</sequence>
<comment type="caution">
    <text evidence="4">The sequence shown here is derived from an EMBL/GenBank/DDBJ whole genome shotgun (WGS) entry which is preliminary data.</text>
</comment>
<proteinExistence type="predicted"/>
<evidence type="ECO:0000259" key="3">
    <source>
        <dbReference type="Pfam" id="PF14341"/>
    </source>
</evidence>
<keyword evidence="5" id="KW-1185">Reference proteome</keyword>
<keyword evidence="1" id="KW-0812">Transmembrane</keyword>
<feature type="domain" description="Type 4 fimbrial biogenesis protein PilX N-terminal" evidence="3">
    <location>
        <begin position="10"/>
        <end position="59"/>
    </location>
</feature>
<organism evidence="4 5">
    <name type="scientific">Undibacterium baiyunense</name>
    <dbReference type="NCBI Taxonomy" id="2828731"/>
    <lineage>
        <taxon>Bacteria</taxon>
        <taxon>Pseudomonadati</taxon>
        <taxon>Pseudomonadota</taxon>
        <taxon>Betaproteobacteria</taxon>
        <taxon>Burkholderiales</taxon>
        <taxon>Oxalobacteraceae</taxon>
        <taxon>Undibacterium</taxon>
    </lineage>
</organism>
<evidence type="ECO:0000259" key="2">
    <source>
        <dbReference type="Pfam" id="PF13681"/>
    </source>
</evidence>
<keyword evidence="1" id="KW-0472">Membrane</keyword>
<dbReference type="Pfam" id="PF14341">
    <property type="entry name" value="PilX_N"/>
    <property type="match status" value="1"/>
</dbReference>
<dbReference type="Pfam" id="PF13681">
    <property type="entry name" value="PilX"/>
    <property type="match status" value="1"/>
</dbReference>